<dbReference type="AlphaFoldDB" id="A0A9X1XSH9"/>
<evidence type="ECO:0000256" key="1">
    <source>
        <dbReference type="SAM" id="SignalP"/>
    </source>
</evidence>
<feature type="signal peptide" evidence="1">
    <location>
        <begin position="1"/>
        <end position="20"/>
    </location>
</feature>
<reference evidence="2" key="1">
    <citation type="submission" date="2021-11" db="EMBL/GenBank/DDBJ databases">
        <title>Vibrio ZSDE26 sp. nov. and Vibrio ZSDZ34 sp. nov., isolated from coastal seawater in Qingdao.</title>
        <authorList>
            <person name="Zhang P."/>
        </authorList>
    </citation>
    <scope>NUCLEOTIDE SEQUENCE</scope>
    <source>
        <strain evidence="2">ZSDE26</strain>
    </source>
</reference>
<accession>A0A9X1XSH9</accession>
<organism evidence="2 3">
    <name type="scientific">Vibrio amylolyticus</name>
    <dbReference type="NCBI Taxonomy" id="2847292"/>
    <lineage>
        <taxon>Bacteria</taxon>
        <taxon>Pseudomonadati</taxon>
        <taxon>Pseudomonadota</taxon>
        <taxon>Gammaproteobacteria</taxon>
        <taxon>Vibrionales</taxon>
        <taxon>Vibrionaceae</taxon>
        <taxon>Vibrio</taxon>
    </lineage>
</organism>
<evidence type="ECO:0000313" key="2">
    <source>
        <dbReference type="EMBL" id="MCK6264714.1"/>
    </source>
</evidence>
<name>A0A9X1XSH9_9VIBR</name>
<keyword evidence="1" id="KW-0732">Signal</keyword>
<evidence type="ECO:0008006" key="4">
    <source>
        <dbReference type="Google" id="ProtNLM"/>
    </source>
</evidence>
<dbReference type="RefSeq" id="WP_248009785.1">
    <property type="nucleotide sequence ID" value="NZ_JAJHVV010000009.1"/>
</dbReference>
<protein>
    <recommendedName>
        <fullName evidence="4">Secreted protein</fullName>
    </recommendedName>
</protein>
<sequence length="132" mass="14758">MKHSALITLLLLITTSIALANTDSKTSRKIGTATDDKPCTCVFNKNRMWNPEKIVWNNEEWHCSEYKEDGTCASVATLSSGQSKQNPCSKQTVPLYCAFNLDNAPKYIEIENDTWQCTAYDEVGKCIKSGKI</sequence>
<feature type="chain" id="PRO_5040831232" description="Secreted protein" evidence="1">
    <location>
        <begin position="21"/>
        <end position="132"/>
    </location>
</feature>
<proteinExistence type="predicted"/>
<gene>
    <name evidence="2" type="ORF">KP803_15650</name>
</gene>
<comment type="caution">
    <text evidence="2">The sequence shown here is derived from an EMBL/GenBank/DDBJ whole genome shotgun (WGS) entry which is preliminary data.</text>
</comment>
<keyword evidence="3" id="KW-1185">Reference proteome</keyword>
<dbReference type="EMBL" id="JAJHVV010000009">
    <property type="protein sequence ID" value="MCK6264714.1"/>
    <property type="molecule type" value="Genomic_DNA"/>
</dbReference>
<evidence type="ECO:0000313" key="3">
    <source>
        <dbReference type="Proteomes" id="UP001139559"/>
    </source>
</evidence>
<dbReference type="Proteomes" id="UP001139559">
    <property type="component" value="Unassembled WGS sequence"/>
</dbReference>